<evidence type="ECO:0000259" key="1">
    <source>
        <dbReference type="PROSITE" id="PS51750"/>
    </source>
</evidence>
<dbReference type="EMBL" id="JACRWE010000003">
    <property type="protein sequence ID" value="MBC5996509.1"/>
    <property type="molecule type" value="Genomic_DNA"/>
</dbReference>
<dbReference type="Proteomes" id="UP000609849">
    <property type="component" value="Unassembled WGS sequence"/>
</dbReference>
<dbReference type="PROSITE" id="PS51750">
    <property type="entry name" value="BRO_N"/>
    <property type="match status" value="1"/>
</dbReference>
<dbReference type="InterPro" id="IPR003497">
    <property type="entry name" value="BRO_N_domain"/>
</dbReference>
<gene>
    <name evidence="2" type="ORF">H8923_07015</name>
</gene>
<keyword evidence="3" id="KW-1185">Reference proteome</keyword>
<feature type="domain" description="Bro-N" evidence="1">
    <location>
        <begin position="1"/>
        <end position="116"/>
    </location>
</feature>
<comment type="caution">
    <text evidence="2">The sequence shown here is derived from an EMBL/GenBank/DDBJ whole genome shotgun (WGS) entry which is preliminary data.</text>
</comment>
<proteinExistence type="predicted"/>
<accession>A0ABR7JNM6</accession>
<evidence type="ECO:0000313" key="2">
    <source>
        <dbReference type="EMBL" id="MBC5996509.1"/>
    </source>
</evidence>
<dbReference type="Pfam" id="PF02498">
    <property type="entry name" value="Bro-N"/>
    <property type="match status" value="1"/>
</dbReference>
<dbReference type="RefSeq" id="WP_153925990.1">
    <property type="nucleotide sequence ID" value="NZ_JACRWE010000003.1"/>
</dbReference>
<organism evidence="2 3">
    <name type="scientific">Romboutsia faecis</name>
    <dbReference type="NCBI Taxonomy" id="2764597"/>
    <lineage>
        <taxon>Bacteria</taxon>
        <taxon>Bacillati</taxon>
        <taxon>Bacillota</taxon>
        <taxon>Clostridia</taxon>
        <taxon>Peptostreptococcales</taxon>
        <taxon>Peptostreptococcaceae</taxon>
        <taxon>Romboutsia</taxon>
    </lineage>
</organism>
<reference evidence="2 3" key="1">
    <citation type="submission" date="2020-08" db="EMBL/GenBank/DDBJ databases">
        <authorList>
            <person name="Liu C."/>
            <person name="Sun Q."/>
        </authorList>
    </citation>
    <scope>NUCLEOTIDE SEQUENCE [LARGE SCALE GENOMIC DNA]</scope>
    <source>
        <strain evidence="2 3">NSJ-18</strain>
    </source>
</reference>
<protein>
    <submittedName>
        <fullName evidence="2">Phage antirepressor KilAC domain-containing protein</fullName>
    </submittedName>
</protein>
<evidence type="ECO:0000313" key="3">
    <source>
        <dbReference type="Proteomes" id="UP000609849"/>
    </source>
</evidence>
<dbReference type="Pfam" id="PF03374">
    <property type="entry name" value="ANT"/>
    <property type="match status" value="1"/>
</dbReference>
<name>A0ABR7JNM6_9FIRM</name>
<dbReference type="InterPro" id="IPR005039">
    <property type="entry name" value="Ant_C"/>
</dbReference>
<dbReference type="PANTHER" id="PTHR36180">
    <property type="entry name" value="DNA-BINDING PROTEIN-RELATED-RELATED"/>
    <property type="match status" value="1"/>
</dbReference>
<dbReference type="SMART" id="SM01040">
    <property type="entry name" value="Bro-N"/>
    <property type="match status" value="1"/>
</dbReference>
<sequence length="268" mass="30611">MNSLKIFRSNEFGELSVIVKDNKEYIEGIQVAMILGYSNPRDAIIRHCTNEGVIFSDVGVVTGKRSDNSDIVQYVNKKFIDEGNMYRLIMRSKLQSAKRFERWVVDEVIPSIRNHGTYMNDDVISKTLEDPDFIIRLATKLKKEKEEKVLALEKAEKLEEVIAIDKPYTDFGKGIAASKDAITIGQFAKILNNDDKKTGRNRLFKWLRENGYLIAGGKEKNMPKQAYINQGLFKVDEKLVMTMDGEVISTTTLITGKGQLYFIDKFDF</sequence>
<dbReference type="PANTHER" id="PTHR36180:SF2">
    <property type="entry name" value="BRO FAMILY PROTEIN"/>
    <property type="match status" value="1"/>
</dbReference>